<evidence type="ECO:0000313" key="1">
    <source>
        <dbReference type="EMBL" id="OMH83823.1"/>
    </source>
</evidence>
<protein>
    <submittedName>
        <fullName evidence="1">Uncharacterized protein</fullName>
    </submittedName>
</protein>
<comment type="caution">
    <text evidence="1">The sequence shown here is derived from an EMBL/GenBank/DDBJ whole genome shotgun (WGS) entry which is preliminary data.</text>
</comment>
<evidence type="ECO:0000313" key="2">
    <source>
        <dbReference type="Proteomes" id="UP000188320"/>
    </source>
</evidence>
<proteinExistence type="predicted"/>
<dbReference type="Proteomes" id="UP000188320">
    <property type="component" value="Unassembled WGS sequence"/>
</dbReference>
<organism evidence="1 2">
    <name type="scientific">Zancudomyces culisetae</name>
    <name type="common">Gut fungus</name>
    <name type="synonym">Smittium culisetae</name>
    <dbReference type="NCBI Taxonomy" id="1213189"/>
    <lineage>
        <taxon>Eukaryota</taxon>
        <taxon>Fungi</taxon>
        <taxon>Fungi incertae sedis</taxon>
        <taxon>Zoopagomycota</taxon>
        <taxon>Kickxellomycotina</taxon>
        <taxon>Harpellomycetes</taxon>
        <taxon>Harpellales</taxon>
        <taxon>Legeriomycetaceae</taxon>
        <taxon>Zancudomyces</taxon>
    </lineage>
</organism>
<dbReference type="EMBL" id="LSSK01000304">
    <property type="protein sequence ID" value="OMH83823.1"/>
    <property type="molecule type" value="Genomic_DNA"/>
</dbReference>
<keyword evidence="2" id="KW-1185">Reference proteome</keyword>
<name>A0A1R1PSF4_ZANCU</name>
<dbReference type="AlphaFoldDB" id="A0A1R1PSF4"/>
<accession>A0A1R1PSF4</accession>
<gene>
    <name evidence="1" type="ORF">AX774_g2673</name>
</gene>
<dbReference type="OrthoDB" id="5598614at2759"/>
<reference evidence="2" key="1">
    <citation type="submission" date="2017-01" db="EMBL/GenBank/DDBJ databases">
        <authorList>
            <person name="Wang Y."/>
            <person name="White M."/>
            <person name="Kvist S."/>
            <person name="Moncalvo J.-M."/>
        </authorList>
    </citation>
    <scope>NUCLEOTIDE SEQUENCE [LARGE SCALE GENOMIC DNA]</scope>
    <source>
        <strain evidence="2">COL-18-3</strain>
    </source>
</reference>
<sequence length="632" mass="74644">MNGICGIITSANKVIFSKLIINKIITVKGENSRDLRFAVQKWYHKKEYRAQERRGSHFYSTETQRANDKIARIDDEEELAMVVERESERVANVDELDTTLQQYDSKDLVLEDKREKRRNNQIEKIRKSAKLIMYALKSNKGKGVYNQRRIDFLKNMRTELKFDQRFPEMEEKGTRARIKLPMILEEHMYGEDIDTNSDKRKYTMNDTKSLGEFFIKEFGMERIDNSDKTIKEQIFAKIEEMSKDILQEIERSRQKDQYVYGEIYGKAIGKGVLEKSETVLMELLKIESELKGNRTVKHLHTLVNHYGVNKIFNMLGEEGFHLLFDAINRRAKTRYHARVYDKDQLLVELCLAAEQRKWNLNRAEMMLMYRHYADKKKFNKAFRLLEMLGKPGVVDPIVLDAAWKKPNMSVDKCNRRTLYYRALDARYWLEISCLFLSRLCSSLDQKKALRVYSIIRENYYIVHKIKLRYLRQLDYELYHSILNLSSLSAYHFAFRTYTLISLLHLLYNVNNHKLAAIIYYDTIVNLGVFPDLNTLCYLLSGNNPPLLSSPTFTHHLLENYHNKDLLDYFTNKLSELETFSPQCVKVLAFIKAELLVHNIVVEKPLLLCITRFLSLSGYNNNLEPFFNKFFYT</sequence>